<evidence type="ECO:0000313" key="3">
    <source>
        <dbReference type="Proteomes" id="UP000054516"/>
    </source>
</evidence>
<dbReference type="OMA" id="DNATECP"/>
<dbReference type="AlphaFoldDB" id="A0A1S8A7L3"/>
<name>A0A1S8A7L3_ROSNE</name>
<sequence>MYSLLCLFATAALVSAEAFSISIYKPGTLVHNDVLHASNHGFYTALERPSTNCPIKDQRYCPRVTGTLVRRNMKSMAVGVPGGQQVYIQPDGQVKYTFPHTEKKPSGAIVNGWTNKTSAGEDVITFDDGRGYCGLSICLNRGHNQTPGYWVLYANTVGFKKSFDKTRCTRIAGLTLRKSRYNIGCWEYV</sequence>
<accession>A0A1S8A7L3</accession>
<feature type="signal peptide" evidence="1">
    <location>
        <begin position="1"/>
        <end position="16"/>
    </location>
</feature>
<feature type="chain" id="PRO_5012233097" evidence="1">
    <location>
        <begin position="17"/>
        <end position="189"/>
    </location>
</feature>
<dbReference type="InterPro" id="IPR052820">
    <property type="entry name" value="PhiA_domain"/>
</dbReference>
<keyword evidence="3" id="KW-1185">Reference proteome</keyword>
<dbReference type="EMBL" id="DF977466">
    <property type="protein sequence ID" value="GAW26086.1"/>
    <property type="molecule type" value="Genomic_DNA"/>
</dbReference>
<organism evidence="2">
    <name type="scientific">Rosellinia necatrix</name>
    <name type="common">White root-rot fungus</name>
    <dbReference type="NCBI Taxonomy" id="77044"/>
    <lineage>
        <taxon>Eukaryota</taxon>
        <taxon>Fungi</taxon>
        <taxon>Dikarya</taxon>
        <taxon>Ascomycota</taxon>
        <taxon>Pezizomycotina</taxon>
        <taxon>Sordariomycetes</taxon>
        <taxon>Xylariomycetidae</taxon>
        <taxon>Xylariales</taxon>
        <taxon>Xylariaceae</taxon>
        <taxon>Rosellinia</taxon>
    </lineage>
</organism>
<dbReference type="PANTHER" id="PTHR42047:SF1">
    <property type="entry name" value="PROTEIN, PUTATIVE (AFU_ORTHOLOGUE AFUA_6G03560)-RELATED"/>
    <property type="match status" value="1"/>
</dbReference>
<evidence type="ECO:0000313" key="2">
    <source>
        <dbReference type="EMBL" id="GAW26086.1"/>
    </source>
</evidence>
<dbReference type="Proteomes" id="UP000054516">
    <property type="component" value="Unassembled WGS sequence"/>
</dbReference>
<dbReference type="PANTHER" id="PTHR42047">
    <property type="entry name" value="PROTEIN, PUTATIVE (AFU_ORTHOLOGUE AFUA_6G03560)-RELATED"/>
    <property type="match status" value="1"/>
</dbReference>
<proteinExistence type="predicted"/>
<protein>
    <submittedName>
        <fullName evidence="2">Uncharacterized protein</fullName>
    </submittedName>
</protein>
<evidence type="ECO:0000256" key="1">
    <source>
        <dbReference type="SAM" id="SignalP"/>
    </source>
</evidence>
<gene>
    <name evidence="2" type="ORF">SAMD00023353_2100110</name>
</gene>
<dbReference type="OrthoDB" id="5430620at2759"/>
<keyword evidence="1" id="KW-0732">Signal</keyword>
<reference evidence="2" key="1">
    <citation type="submission" date="2016-03" db="EMBL/GenBank/DDBJ databases">
        <title>Draft genome sequence of Rosellinia necatrix.</title>
        <authorList>
            <person name="Kanematsu S."/>
        </authorList>
    </citation>
    <scope>NUCLEOTIDE SEQUENCE [LARGE SCALE GENOMIC DNA]</scope>
    <source>
        <strain evidence="2">W97</strain>
    </source>
</reference>